<dbReference type="HOGENOM" id="CLU_3307423_0_0_9"/>
<comment type="caution">
    <text evidence="1">The sequence shown here is derived from an EMBL/GenBank/DDBJ whole genome shotgun (WGS) entry which is preliminary data.</text>
</comment>
<dbReference type="AlphaFoldDB" id="C0E873"/>
<evidence type="ECO:0000313" key="1">
    <source>
        <dbReference type="EMBL" id="EEG32307.1"/>
    </source>
</evidence>
<proteinExistence type="predicted"/>
<gene>
    <name evidence="1" type="ORF">CLOSTMETH_00045</name>
</gene>
<reference evidence="1 2" key="1">
    <citation type="submission" date="2009-01" db="EMBL/GenBank/DDBJ databases">
        <authorList>
            <person name="Fulton L."/>
            <person name="Clifton S."/>
            <person name="Fulton B."/>
            <person name="Xu J."/>
            <person name="Minx P."/>
            <person name="Pepin K.H."/>
            <person name="Johnson M."/>
            <person name="Bhonagiri V."/>
            <person name="Nash W.E."/>
            <person name="Mardis E.R."/>
            <person name="Wilson R.K."/>
        </authorList>
    </citation>
    <scope>NUCLEOTIDE SEQUENCE [LARGE SCALE GENOMIC DNA]</scope>
    <source>
        <strain evidence="1 2">DSM 5476</strain>
    </source>
</reference>
<name>C0E873_9FIRM</name>
<accession>C0E873</accession>
<organism evidence="1 2">
    <name type="scientific">[Clostridium] methylpentosum DSM 5476</name>
    <dbReference type="NCBI Taxonomy" id="537013"/>
    <lineage>
        <taxon>Bacteria</taxon>
        <taxon>Bacillati</taxon>
        <taxon>Bacillota</taxon>
        <taxon>Clostridia</taxon>
        <taxon>Eubacteriales</taxon>
        <taxon>Oscillospiraceae</taxon>
        <taxon>Oscillospiraceae incertae sedis</taxon>
    </lineage>
</organism>
<dbReference type="EMBL" id="ACEC01000002">
    <property type="protein sequence ID" value="EEG32307.1"/>
    <property type="molecule type" value="Genomic_DNA"/>
</dbReference>
<keyword evidence="2" id="KW-1185">Reference proteome</keyword>
<protein>
    <submittedName>
        <fullName evidence="1">Uncharacterized protein</fullName>
    </submittedName>
</protein>
<reference evidence="1 2" key="2">
    <citation type="submission" date="2009-02" db="EMBL/GenBank/DDBJ databases">
        <title>Draft genome sequence of Clostridium methylpentosum (DSM 5476).</title>
        <authorList>
            <person name="Sudarsanam P."/>
            <person name="Ley R."/>
            <person name="Guruge J."/>
            <person name="Turnbaugh P.J."/>
            <person name="Mahowald M."/>
            <person name="Liep D."/>
            <person name="Gordon J."/>
        </authorList>
    </citation>
    <scope>NUCLEOTIDE SEQUENCE [LARGE SCALE GENOMIC DNA]</scope>
    <source>
        <strain evidence="1 2">DSM 5476</strain>
    </source>
</reference>
<sequence>MELLALLERTPQDERENRSACKVCMRIDSLFLGENGQEI</sequence>
<dbReference type="Proteomes" id="UP000003340">
    <property type="component" value="Unassembled WGS sequence"/>
</dbReference>
<evidence type="ECO:0000313" key="2">
    <source>
        <dbReference type="Proteomes" id="UP000003340"/>
    </source>
</evidence>